<protein>
    <submittedName>
        <fullName evidence="1">Uncharacterized protein</fullName>
    </submittedName>
</protein>
<sequence length="307" mass="34653">MLPPVDPTVLQRNPNFEILYKDLRTRKLNPDGSTRDTKKQRMHDEIRRNLNTARSHLFERQILIQTLSDLPSKAIDLPPELHAVIELVTAQLKGHITEADREILSGDIDFFLENIDSIASAMSTQLNTILTHLCKIADPQKPPQTDRLQKKAEALRTTATQDLPSELAAGRVELANTAYKVLTAHRLVLETSIRILEQTMHGSIARATKTKAEFLQARATVLGLQARIHTHAHPPPAEFVLALKNFRASQGASEAALRDREDLARKSLELYEKAGEKAMKDIAKRAVYLREETERMQEEVTKLERGE</sequence>
<organism evidence="1 2">
    <name type="scientific">Melanomma pulvis-pyrius CBS 109.77</name>
    <dbReference type="NCBI Taxonomy" id="1314802"/>
    <lineage>
        <taxon>Eukaryota</taxon>
        <taxon>Fungi</taxon>
        <taxon>Dikarya</taxon>
        <taxon>Ascomycota</taxon>
        <taxon>Pezizomycotina</taxon>
        <taxon>Dothideomycetes</taxon>
        <taxon>Pleosporomycetidae</taxon>
        <taxon>Pleosporales</taxon>
        <taxon>Melanommataceae</taxon>
        <taxon>Melanomma</taxon>
    </lineage>
</organism>
<keyword evidence="2" id="KW-1185">Reference proteome</keyword>
<accession>A0A6A6WVN4</accession>
<evidence type="ECO:0000313" key="1">
    <source>
        <dbReference type="EMBL" id="KAF2787797.1"/>
    </source>
</evidence>
<name>A0A6A6WVN4_9PLEO</name>
<evidence type="ECO:0000313" key="2">
    <source>
        <dbReference type="Proteomes" id="UP000799757"/>
    </source>
</evidence>
<gene>
    <name evidence="1" type="ORF">K505DRAFT_316037</name>
</gene>
<dbReference type="EMBL" id="MU002278">
    <property type="protein sequence ID" value="KAF2787797.1"/>
    <property type="molecule type" value="Genomic_DNA"/>
</dbReference>
<dbReference type="AlphaFoldDB" id="A0A6A6WVN4"/>
<reference evidence="1" key="1">
    <citation type="journal article" date="2020" name="Stud. Mycol.">
        <title>101 Dothideomycetes genomes: a test case for predicting lifestyles and emergence of pathogens.</title>
        <authorList>
            <person name="Haridas S."/>
            <person name="Albert R."/>
            <person name="Binder M."/>
            <person name="Bloem J."/>
            <person name="Labutti K."/>
            <person name="Salamov A."/>
            <person name="Andreopoulos B."/>
            <person name="Baker S."/>
            <person name="Barry K."/>
            <person name="Bills G."/>
            <person name="Bluhm B."/>
            <person name="Cannon C."/>
            <person name="Castanera R."/>
            <person name="Culley D."/>
            <person name="Daum C."/>
            <person name="Ezra D."/>
            <person name="Gonzalez J."/>
            <person name="Henrissat B."/>
            <person name="Kuo A."/>
            <person name="Liang C."/>
            <person name="Lipzen A."/>
            <person name="Lutzoni F."/>
            <person name="Magnuson J."/>
            <person name="Mondo S."/>
            <person name="Nolan M."/>
            <person name="Ohm R."/>
            <person name="Pangilinan J."/>
            <person name="Park H.-J."/>
            <person name="Ramirez L."/>
            <person name="Alfaro M."/>
            <person name="Sun H."/>
            <person name="Tritt A."/>
            <person name="Yoshinaga Y."/>
            <person name="Zwiers L.-H."/>
            <person name="Turgeon B."/>
            <person name="Goodwin S."/>
            <person name="Spatafora J."/>
            <person name="Crous P."/>
            <person name="Grigoriev I."/>
        </authorList>
    </citation>
    <scope>NUCLEOTIDE SEQUENCE</scope>
    <source>
        <strain evidence="1">CBS 109.77</strain>
    </source>
</reference>
<dbReference type="Proteomes" id="UP000799757">
    <property type="component" value="Unassembled WGS sequence"/>
</dbReference>
<dbReference type="OrthoDB" id="66964at2759"/>
<proteinExistence type="predicted"/>